<dbReference type="Gene3D" id="1.25.40.10">
    <property type="entry name" value="Tetratricopeptide repeat domain"/>
    <property type="match status" value="1"/>
</dbReference>
<keyword evidence="2" id="KW-0472">Membrane</keyword>
<protein>
    <recommendedName>
        <fullName evidence="4">Outer membrane lipoprotein BamD-like domain-containing protein</fullName>
    </recommendedName>
</protein>
<dbReference type="Pfam" id="PF13525">
    <property type="entry name" value="YfiO"/>
    <property type="match status" value="1"/>
</dbReference>
<dbReference type="RefSeq" id="WP_119525409.1">
    <property type="nucleotide sequence ID" value="NZ_NRHC01000073.1"/>
</dbReference>
<accession>A0A3A1Y3D9</accession>
<comment type="caution">
    <text evidence="5">The sequence shown here is derived from an EMBL/GenBank/DDBJ whole genome shotgun (WGS) entry which is preliminary data.</text>
</comment>
<dbReference type="InterPro" id="IPR017689">
    <property type="entry name" value="BamD"/>
</dbReference>
<evidence type="ECO:0000313" key="5">
    <source>
        <dbReference type="EMBL" id="RIY31940.1"/>
    </source>
</evidence>
<dbReference type="InterPro" id="IPR039565">
    <property type="entry name" value="BamD-like"/>
</dbReference>
<dbReference type="InterPro" id="IPR011990">
    <property type="entry name" value="TPR-like_helical_dom_sf"/>
</dbReference>
<feature type="domain" description="Outer membrane lipoprotein BamD-like" evidence="4">
    <location>
        <begin position="34"/>
        <end position="239"/>
    </location>
</feature>
<organism evidence="5 6">
    <name type="scientific">Psittacicella hinzii</name>
    <dbReference type="NCBI Taxonomy" id="2028575"/>
    <lineage>
        <taxon>Bacteria</taxon>
        <taxon>Pseudomonadati</taxon>
        <taxon>Pseudomonadota</taxon>
        <taxon>Gammaproteobacteria</taxon>
        <taxon>Pasteurellales</taxon>
        <taxon>Psittacicellaceae</taxon>
        <taxon>Psittacicella</taxon>
    </lineage>
</organism>
<name>A0A3A1Y3D9_9GAMM</name>
<proteinExistence type="predicted"/>
<evidence type="ECO:0000259" key="4">
    <source>
        <dbReference type="Pfam" id="PF13525"/>
    </source>
</evidence>
<dbReference type="EMBL" id="NRHC01000073">
    <property type="protein sequence ID" value="RIY31940.1"/>
    <property type="molecule type" value="Genomic_DNA"/>
</dbReference>
<reference evidence="5 6" key="1">
    <citation type="submission" date="2017-08" db="EMBL/GenBank/DDBJ databases">
        <title>Reclassification of Bisgaard taxon 37 and 44.</title>
        <authorList>
            <person name="Christensen H."/>
        </authorList>
    </citation>
    <scope>NUCLEOTIDE SEQUENCE [LARGE SCALE GENOMIC DNA]</scope>
    <source>
        <strain evidence="5 6">B96_3</strain>
    </source>
</reference>
<dbReference type="OrthoDB" id="9779191at2"/>
<evidence type="ECO:0000256" key="3">
    <source>
        <dbReference type="ARBA" id="ARBA00023237"/>
    </source>
</evidence>
<dbReference type="NCBIfam" id="TIGR03302">
    <property type="entry name" value="OM_YfiO"/>
    <property type="match status" value="1"/>
</dbReference>
<keyword evidence="3" id="KW-0998">Cell outer membrane</keyword>
<sequence length="273" mass="30781">MDLKKLKLVSAIGLAVALVACSSKEQTVVYIAGNEQMLYDKAVSDLQNNKNTAAEQVLTQLSLQYPFGQYRTQVQVLQAYNDLVRKNYDLAIAQVDKYFQTTPSKAGVPYGDYMLLVHAISSFNANRGFFQNLFNMNQADNDTADMQTGLTDLRTLLDYYPNSQYREFAQELFNYYADKIAESNYDIAAFYLKYDNPLAAYKRANVVLINFADSYYAKPALEIMHKASKVMGLEYQAEYDAIKARIDGVTPRPLVTKAPSLPSYAPDFLKASN</sequence>
<dbReference type="AlphaFoldDB" id="A0A3A1Y3D9"/>
<dbReference type="PROSITE" id="PS51257">
    <property type="entry name" value="PROKAR_LIPOPROTEIN"/>
    <property type="match status" value="1"/>
</dbReference>
<dbReference type="Proteomes" id="UP000265691">
    <property type="component" value="Unassembled WGS sequence"/>
</dbReference>
<evidence type="ECO:0000256" key="2">
    <source>
        <dbReference type="ARBA" id="ARBA00023136"/>
    </source>
</evidence>
<gene>
    <name evidence="5" type="ORF">CKF54_05735</name>
</gene>
<keyword evidence="6" id="KW-1185">Reference proteome</keyword>
<evidence type="ECO:0000313" key="6">
    <source>
        <dbReference type="Proteomes" id="UP000265691"/>
    </source>
</evidence>
<keyword evidence="1" id="KW-0732">Signal</keyword>
<evidence type="ECO:0000256" key="1">
    <source>
        <dbReference type="ARBA" id="ARBA00022729"/>
    </source>
</evidence>